<protein>
    <submittedName>
        <fullName evidence="1">Uncharacterized protein</fullName>
    </submittedName>
</protein>
<dbReference type="EMBL" id="GFPF01001917">
    <property type="protein sequence ID" value="MAA13063.1"/>
    <property type="molecule type" value="Transcribed_RNA"/>
</dbReference>
<organism evidence="1">
    <name type="scientific">Rhipicephalus zambeziensis</name>
    <dbReference type="NCBI Taxonomy" id="60191"/>
    <lineage>
        <taxon>Eukaryota</taxon>
        <taxon>Metazoa</taxon>
        <taxon>Ecdysozoa</taxon>
        <taxon>Arthropoda</taxon>
        <taxon>Chelicerata</taxon>
        <taxon>Arachnida</taxon>
        <taxon>Acari</taxon>
        <taxon>Parasitiformes</taxon>
        <taxon>Ixodida</taxon>
        <taxon>Ixodoidea</taxon>
        <taxon>Ixodidae</taxon>
        <taxon>Rhipicephalinae</taxon>
        <taxon>Rhipicephalus</taxon>
        <taxon>Rhipicephalus</taxon>
    </lineage>
</organism>
<sequence>MCASKCAYSRNGSKRYIGFMCFCREKHAEAAAALTTLDMFCQLAKRKTTAKVNELERTNLFLTGTRCLFSAAKAFSLHKPLCTATKPPSLQLEVVPNYSV</sequence>
<evidence type="ECO:0000313" key="1">
    <source>
        <dbReference type="EMBL" id="MAA13063.1"/>
    </source>
</evidence>
<accession>A0A224YFT5</accession>
<name>A0A224YFT5_9ACAR</name>
<dbReference type="AlphaFoldDB" id="A0A224YFT5"/>
<reference evidence="1" key="1">
    <citation type="journal article" date="2017" name="Parasit. Vectors">
        <title>Sialotranscriptomics of Rhipicephalus zambeziensis reveals intricate expression profiles of secretory proteins and suggests tight temporal transcriptional regulation during blood-feeding.</title>
        <authorList>
            <person name="de Castro M.H."/>
            <person name="de Klerk D."/>
            <person name="Pienaar R."/>
            <person name="Rees D.J.G."/>
            <person name="Mans B.J."/>
        </authorList>
    </citation>
    <scope>NUCLEOTIDE SEQUENCE</scope>
    <source>
        <tissue evidence="1">Salivary glands</tissue>
    </source>
</reference>
<proteinExistence type="predicted"/>